<dbReference type="CDD" id="cd00154">
    <property type="entry name" value="Rab"/>
    <property type="match status" value="1"/>
</dbReference>
<dbReference type="InterPro" id="IPR005225">
    <property type="entry name" value="Small_GTP-bd"/>
</dbReference>
<dbReference type="SMART" id="SM00173">
    <property type="entry name" value="RAS"/>
    <property type="match status" value="1"/>
</dbReference>
<sequence>MNADDGDSYKIVVLGDSGAGKTSVIFRYAKGSFDPSYGTTIGTSFVTKKLDYNSSLKIWDTAGQERYRSIVPMYCHDAAAIIIVFDVTSSNPVESVERWMNYVKDSVDAETPIFVVGNKADLVESDDELSKFTNGKFLDRQVYVVSTKTGKNVELLFDEIANHLIGSNKRRFDQKVPQNSNSHIVQANQCC</sequence>
<dbReference type="Gene3D" id="3.40.50.300">
    <property type="entry name" value="P-loop containing nucleotide triphosphate hydrolases"/>
    <property type="match status" value="1"/>
</dbReference>
<dbReference type="GO" id="GO:0005525">
    <property type="term" value="F:GTP binding"/>
    <property type="evidence" value="ECO:0007669"/>
    <property type="project" value="InterPro"/>
</dbReference>
<reference evidence="2" key="1">
    <citation type="submission" date="2016-10" db="EMBL/GenBank/DDBJ databases">
        <authorList>
            <person name="Benchimol M."/>
            <person name="Almeida L.G."/>
            <person name="Vasconcelos A.T."/>
            <person name="Perreira-Neves A."/>
            <person name="Rosa I.A."/>
            <person name="Tasca T."/>
            <person name="Bogo M.R."/>
            <person name="de Souza W."/>
        </authorList>
    </citation>
    <scope>NUCLEOTIDE SEQUENCE [LARGE SCALE GENOMIC DNA]</scope>
    <source>
        <strain evidence="2">K</strain>
    </source>
</reference>
<dbReference type="OrthoDB" id="63533at2759"/>
<keyword evidence="3" id="KW-1185">Reference proteome</keyword>
<dbReference type="EMBL" id="MLAK01001160">
    <property type="protein sequence ID" value="OHS96696.1"/>
    <property type="molecule type" value="Genomic_DNA"/>
</dbReference>
<dbReference type="PROSITE" id="PS51417">
    <property type="entry name" value="ARF"/>
    <property type="match status" value="1"/>
</dbReference>
<dbReference type="PROSITE" id="PS51419">
    <property type="entry name" value="RAB"/>
    <property type="match status" value="1"/>
</dbReference>
<proteinExistence type="predicted"/>
<dbReference type="GeneID" id="94829812"/>
<gene>
    <name evidence="2" type="primary">YPT6</name>
    <name evidence="2" type="ORF">TRFO_09861</name>
</gene>
<dbReference type="InterPro" id="IPR001806">
    <property type="entry name" value="Small_GTPase"/>
</dbReference>
<dbReference type="SMART" id="SM00175">
    <property type="entry name" value="RAB"/>
    <property type="match status" value="1"/>
</dbReference>
<dbReference type="GO" id="GO:0003924">
    <property type="term" value="F:GTPase activity"/>
    <property type="evidence" value="ECO:0007669"/>
    <property type="project" value="InterPro"/>
</dbReference>
<dbReference type="Pfam" id="PF00071">
    <property type="entry name" value="Ras"/>
    <property type="match status" value="1"/>
</dbReference>
<dbReference type="SMART" id="SM00174">
    <property type="entry name" value="RHO"/>
    <property type="match status" value="1"/>
</dbReference>
<dbReference type="SMART" id="SM00176">
    <property type="entry name" value="RAN"/>
    <property type="match status" value="1"/>
</dbReference>
<name>A0A1J4JC32_9EUKA</name>
<dbReference type="AlphaFoldDB" id="A0A1J4JC32"/>
<dbReference type="Proteomes" id="UP000179807">
    <property type="component" value="Unassembled WGS sequence"/>
</dbReference>
<dbReference type="PRINTS" id="PR00449">
    <property type="entry name" value="RASTRNSFRMNG"/>
</dbReference>
<dbReference type="SUPFAM" id="SSF52540">
    <property type="entry name" value="P-loop containing nucleoside triphosphate hydrolases"/>
    <property type="match status" value="1"/>
</dbReference>
<dbReference type="NCBIfam" id="TIGR00231">
    <property type="entry name" value="small_GTP"/>
    <property type="match status" value="1"/>
</dbReference>
<protein>
    <submittedName>
        <fullName evidence="2">GTP-binding protein YPT6</fullName>
    </submittedName>
</protein>
<dbReference type="PANTHER" id="PTHR47978">
    <property type="match status" value="1"/>
</dbReference>
<evidence type="ECO:0000313" key="3">
    <source>
        <dbReference type="Proteomes" id="UP000179807"/>
    </source>
</evidence>
<keyword evidence="1" id="KW-0547">Nucleotide-binding</keyword>
<dbReference type="VEuPathDB" id="TrichDB:TRFO_09861"/>
<dbReference type="FunFam" id="3.40.50.300:FF:000808">
    <property type="entry name" value="Small GTP-binding protein, putative"/>
    <property type="match status" value="1"/>
</dbReference>
<organism evidence="2 3">
    <name type="scientific">Tritrichomonas foetus</name>
    <dbReference type="NCBI Taxonomy" id="1144522"/>
    <lineage>
        <taxon>Eukaryota</taxon>
        <taxon>Metamonada</taxon>
        <taxon>Parabasalia</taxon>
        <taxon>Tritrichomonadida</taxon>
        <taxon>Tritrichomonadidae</taxon>
        <taxon>Tritrichomonas</taxon>
    </lineage>
</organism>
<evidence type="ECO:0000256" key="1">
    <source>
        <dbReference type="ARBA" id="ARBA00022741"/>
    </source>
</evidence>
<dbReference type="PROSITE" id="PS51421">
    <property type="entry name" value="RAS"/>
    <property type="match status" value="1"/>
</dbReference>
<evidence type="ECO:0000313" key="2">
    <source>
        <dbReference type="EMBL" id="OHS96696.1"/>
    </source>
</evidence>
<comment type="caution">
    <text evidence="2">The sequence shown here is derived from an EMBL/GenBank/DDBJ whole genome shotgun (WGS) entry which is preliminary data.</text>
</comment>
<dbReference type="InterPro" id="IPR027417">
    <property type="entry name" value="P-loop_NTPase"/>
</dbReference>
<dbReference type="RefSeq" id="XP_068349833.1">
    <property type="nucleotide sequence ID" value="XM_068495108.1"/>
</dbReference>
<accession>A0A1J4JC32</accession>